<protein>
    <submittedName>
        <fullName evidence="2">Uncharacterized protein</fullName>
    </submittedName>
</protein>
<evidence type="ECO:0000313" key="2">
    <source>
        <dbReference type="EMBL" id="WKN38965.1"/>
    </source>
</evidence>
<keyword evidence="1" id="KW-0732">Signal</keyword>
<reference evidence="2" key="2">
    <citation type="journal article" date="2024" name="Antonie Van Leeuwenhoek">
        <title>Roseihalotalea indica gen. nov., sp. nov., a halophilic Bacteroidetes from mesopelagic Southwest Indian Ocean with higher carbohydrate metabolic potential.</title>
        <authorList>
            <person name="Chen B."/>
            <person name="Zhang M."/>
            <person name="Lin D."/>
            <person name="Ye J."/>
            <person name="Tang K."/>
        </authorList>
    </citation>
    <scope>NUCLEOTIDE SEQUENCE</scope>
    <source>
        <strain evidence="2">TK19036</strain>
    </source>
</reference>
<reference evidence="2" key="1">
    <citation type="journal article" date="2023" name="Comput. Struct. Biotechnol. J.">
        <title>Discovery of a novel marine Bacteroidetes with a rich repertoire of carbohydrate-active enzymes.</title>
        <authorList>
            <person name="Chen B."/>
            <person name="Liu G."/>
            <person name="Chen Q."/>
            <person name="Wang H."/>
            <person name="Liu L."/>
            <person name="Tang K."/>
        </authorList>
    </citation>
    <scope>NUCLEOTIDE SEQUENCE</scope>
    <source>
        <strain evidence="2">TK19036</strain>
    </source>
</reference>
<feature type="chain" id="PRO_5041432654" evidence="1">
    <location>
        <begin position="33"/>
        <end position="570"/>
    </location>
</feature>
<accession>A0AA49JHW3</accession>
<dbReference type="AlphaFoldDB" id="A0AA49JHW3"/>
<organism evidence="2">
    <name type="scientific">Roseihalotalea indica</name>
    <dbReference type="NCBI Taxonomy" id="2867963"/>
    <lineage>
        <taxon>Bacteria</taxon>
        <taxon>Pseudomonadati</taxon>
        <taxon>Bacteroidota</taxon>
        <taxon>Cytophagia</taxon>
        <taxon>Cytophagales</taxon>
        <taxon>Catalimonadaceae</taxon>
        <taxon>Roseihalotalea</taxon>
    </lineage>
</organism>
<dbReference type="EMBL" id="CP120682">
    <property type="protein sequence ID" value="WKN38965.1"/>
    <property type="molecule type" value="Genomic_DNA"/>
</dbReference>
<evidence type="ECO:0000256" key="1">
    <source>
        <dbReference type="SAM" id="SignalP"/>
    </source>
</evidence>
<sequence>MKRRLFLQHFGATACLLPLTSTILSASPSNLAADIQTLLDSFVKHNDEVIKSLLERQETDEKHALFGGVTDGYDIHNPQSTVGLLQRHIGGFVAPASQYYRAESILESMLHASEYLLNVQHPDGTIDLHTTNFHSTPDLAFSVEPVCLAYTLLEQDASENTQPLRKNLQTYLENAGKALSIGGVHTPNHRWVVCMALARVHHLFPNANYAERVDEWLKEKIDIDIDGQFTEQSTLIYSPTVDRALITVSRLLNKPELLEPVRRNLEVSLYYLHANGEGVTEGSGRQDQYQRGNLNRYYYAYRYLALHDQNSRFSAMAQFLENQEGENLSYTLPYFLEDSELANPLPQPSSLPTDYCKVFTGSDLVRVRRGERDATILAKNPLFFTFFKGEAALEGVRLASAFFGKGQFEGESLEWEGDEFVLRQWLEGPYYQPYPAEDLPNDGDWEKMPKEDRPQSEVQKLLSEIRIRETKNGFMLDITVIGTDRVPVAIELAFRAGSQLSGVRQVENKEDVYLLEDGYGTLQAGKNKIKFGPGRAEHQWTQLRGALDKMEAQSVYLTGFTPFEHQITIE</sequence>
<feature type="signal peptide" evidence="1">
    <location>
        <begin position="1"/>
        <end position="32"/>
    </location>
</feature>
<dbReference type="PROSITE" id="PS51257">
    <property type="entry name" value="PROKAR_LIPOPROTEIN"/>
    <property type="match status" value="1"/>
</dbReference>
<gene>
    <name evidence="2" type="ORF">K4G66_09650</name>
</gene>
<name>A0AA49JHW3_9BACT</name>
<proteinExistence type="predicted"/>